<sequence>MSHHKAMFYLFLILVTMKICYGGGAFNCAKYGKPCGTAKECCGFDYEPKCVLCYPRYLFFGTKICGRPKHDPPGGKSCHREDRRYGCGGDGYRCGRK</sequence>
<evidence type="ECO:0000313" key="5">
    <source>
        <dbReference type="EMBL" id="CAF1593116.1"/>
    </source>
</evidence>
<dbReference type="EMBL" id="CAJNOI010000393">
    <property type="protein sequence ID" value="CAF1266266.1"/>
    <property type="molecule type" value="Genomic_DNA"/>
</dbReference>
<feature type="signal peptide" evidence="1">
    <location>
        <begin position="1"/>
        <end position="22"/>
    </location>
</feature>
<dbReference type="AlphaFoldDB" id="A0A815BDU4"/>
<dbReference type="Proteomes" id="UP000663832">
    <property type="component" value="Unassembled WGS sequence"/>
</dbReference>
<organism evidence="2 7">
    <name type="scientific">Adineta steineri</name>
    <dbReference type="NCBI Taxonomy" id="433720"/>
    <lineage>
        <taxon>Eukaryota</taxon>
        <taxon>Metazoa</taxon>
        <taxon>Spiralia</taxon>
        <taxon>Gnathifera</taxon>
        <taxon>Rotifera</taxon>
        <taxon>Eurotatoria</taxon>
        <taxon>Bdelloidea</taxon>
        <taxon>Adinetida</taxon>
        <taxon>Adinetidae</taxon>
        <taxon>Adineta</taxon>
    </lineage>
</organism>
<protein>
    <submittedName>
        <fullName evidence="2">Uncharacterized protein</fullName>
    </submittedName>
</protein>
<evidence type="ECO:0000313" key="2">
    <source>
        <dbReference type="EMBL" id="CAF1266266.1"/>
    </source>
</evidence>
<name>A0A815BDU4_9BILA</name>
<dbReference type="EMBL" id="CAJNOI010000603">
    <property type="protein sequence ID" value="CAF1315381.1"/>
    <property type="molecule type" value="Genomic_DNA"/>
</dbReference>
<feature type="chain" id="PRO_5036227001" evidence="1">
    <location>
        <begin position="23"/>
        <end position="97"/>
    </location>
</feature>
<evidence type="ECO:0000313" key="6">
    <source>
        <dbReference type="Proteomes" id="UP000663832"/>
    </source>
</evidence>
<dbReference type="Proteomes" id="UP000663877">
    <property type="component" value="Unassembled WGS sequence"/>
</dbReference>
<evidence type="ECO:0000256" key="1">
    <source>
        <dbReference type="SAM" id="SignalP"/>
    </source>
</evidence>
<dbReference type="EMBL" id="CAJNOM010001120">
    <property type="protein sequence ID" value="CAF1593116.1"/>
    <property type="molecule type" value="Genomic_DNA"/>
</dbReference>
<keyword evidence="1" id="KW-0732">Signal</keyword>
<dbReference type="EMBL" id="CAJNOM010000964">
    <property type="protein sequence ID" value="CAF1582299.1"/>
    <property type="molecule type" value="Genomic_DNA"/>
</dbReference>
<keyword evidence="6" id="KW-1185">Reference proteome</keyword>
<evidence type="ECO:0000313" key="4">
    <source>
        <dbReference type="EMBL" id="CAF1582299.1"/>
    </source>
</evidence>
<evidence type="ECO:0000313" key="3">
    <source>
        <dbReference type="EMBL" id="CAF1315381.1"/>
    </source>
</evidence>
<reference evidence="2" key="1">
    <citation type="submission" date="2021-02" db="EMBL/GenBank/DDBJ databases">
        <authorList>
            <person name="Nowell W R."/>
        </authorList>
    </citation>
    <scope>NUCLEOTIDE SEQUENCE</scope>
</reference>
<comment type="caution">
    <text evidence="2">The sequence shown here is derived from an EMBL/GenBank/DDBJ whole genome shotgun (WGS) entry which is preliminary data.</text>
</comment>
<proteinExistence type="predicted"/>
<evidence type="ECO:0000313" key="7">
    <source>
        <dbReference type="Proteomes" id="UP000663877"/>
    </source>
</evidence>
<gene>
    <name evidence="2" type="ORF">BJG266_LOCUS30405</name>
    <name evidence="3" type="ORF">BJG266_LOCUS33046</name>
    <name evidence="4" type="ORF">QVE165_LOCUS50188</name>
    <name evidence="5" type="ORF">QVE165_LOCUS51516</name>
</gene>
<accession>A0A815BDU4</accession>